<proteinExistence type="predicted"/>
<sequence length="107" mass="12727">MYEVGITGTVACQYPRLGSRFTVYISEKPNTKKEYRPIAKSTGIFWQKFHLHTILSQWIAHKHLYVKFFFQCSRRPSRCMQMIIKPIPPHMIYRRGLKGTCLRTTQF</sequence>
<evidence type="ECO:0000313" key="2">
    <source>
        <dbReference type="WBParaSite" id="SPAL_0000380800.1"/>
    </source>
</evidence>
<dbReference type="AlphaFoldDB" id="A0A0N5BCR3"/>
<name>A0A0N5BCR3_STREA</name>
<reference evidence="2" key="1">
    <citation type="submission" date="2017-02" db="UniProtKB">
        <authorList>
            <consortium name="WormBaseParasite"/>
        </authorList>
    </citation>
    <scope>IDENTIFICATION</scope>
</reference>
<dbReference type="Proteomes" id="UP000046392">
    <property type="component" value="Unplaced"/>
</dbReference>
<protein>
    <submittedName>
        <fullName evidence="2">Uncharacterized protein</fullName>
    </submittedName>
</protein>
<organism evidence="1 2">
    <name type="scientific">Strongyloides papillosus</name>
    <name type="common">Intestinal threadworm</name>
    <dbReference type="NCBI Taxonomy" id="174720"/>
    <lineage>
        <taxon>Eukaryota</taxon>
        <taxon>Metazoa</taxon>
        <taxon>Ecdysozoa</taxon>
        <taxon>Nematoda</taxon>
        <taxon>Chromadorea</taxon>
        <taxon>Rhabditida</taxon>
        <taxon>Tylenchina</taxon>
        <taxon>Panagrolaimomorpha</taxon>
        <taxon>Strongyloidoidea</taxon>
        <taxon>Strongyloididae</taxon>
        <taxon>Strongyloides</taxon>
    </lineage>
</organism>
<evidence type="ECO:0000313" key="1">
    <source>
        <dbReference type="Proteomes" id="UP000046392"/>
    </source>
</evidence>
<accession>A0A0N5BCR3</accession>
<keyword evidence="1" id="KW-1185">Reference proteome</keyword>
<dbReference type="WBParaSite" id="SPAL_0000380800.1">
    <property type="protein sequence ID" value="SPAL_0000380800.1"/>
    <property type="gene ID" value="SPAL_0000380800"/>
</dbReference>